<keyword evidence="8" id="KW-0812">Transmembrane</keyword>
<sequence length="1060" mass="120003">MKRIAHWGARIDFRRIAGGGGAQGWRVAIEDAVKNRIPKPSVYSDARRDERNHLCIHNLGPDIGDGVVQSLRGSALAARSIDDLSARIKTLKMGANWGKRTLVECNGVNLLISIIAVALAIAATFLLTFFLTKNACDSKKSDNGGTTDQPTNSPSAAELRLPSSVVPLSYDLSVKVYLPSYVEFPHEKDFTFDGEVEMDLKIVEPVSKIVLNMRYINISKENSQFTVDGKNVAIEKVVPHEKLEKVDIVLTKTIPKDSEAKLKLVYVGEINTKLGGLYRTTYTENDGTQKTAAVTQMEPTDARRMVPCFDEPHLKAPWRVTVIHPKGTTAISNGIEMQISEKGDWMTTKFKETPKMSSYLLALMVSEFENIQGKTASGVQFRIWSRPEAKKMTAYALQAGIKCLEFYEKHFNFSFPLKKQDMVALPDFSAGAMENWGLITYRENSLLYDNRLYGPQNKQRVALVVAHELGHQWFGDLVTMKWWDDVWLNEGFATYAEHFGADVISDNNMRMQEIFIIDSLKTGMALDSVAASHPLSFKIDKASEVFEAFDSISYGKGASVLRMISHLIGVDNYNNAIAHYVAKFAYSNAQVADLWKAMDEVVGNFDGPRGKMTVIDFADPWTTQMGFPIVTVESANATHLKLTQVRYKKNPNAKEQEKYQNPKYGFKWDVPIWYQEGGEDTRLAWLGRDEPLYLKLNNPENPVVINTGRTGFYRQNYDDKGWKKITAQLKQNHKVYSSQTRNGIISDAFAAALIDKVPYETVFDLLGYIVAEEEYLPWQETLNGFNGVLEFFGNEPESKYATRFMLKLLEPIYKVSSLEHIAANYKTDNLYFEMNLEQAVIDAYCSLGSKECLRNYKNLFDKEVVEKCQQKNAKPSECSNVAAPLRAKTYCFGVKEGGDAAYQKVMELYLAESVQLEKDILRRALGCHTDITALKELMLLALNRNSSFVRLQDVNDIFSSVSQNPVGQEIIFNFLLERWDEIYEGLMPEHRAVGKTILAASVGIRSQHQIEQVKLLKKNGNHANEFGDFDEVIEESEHKIEWIKKHFRRLSEFFKKSLEN</sequence>
<dbReference type="InterPro" id="IPR014782">
    <property type="entry name" value="Peptidase_M1_dom"/>
</dbReference>
<keyword evidence="13" id="KW-1185">Reference proteome</keyword>
<dbReference type="Pfam" id="PF01433">
    <property type="entry name" value="Peptidase_M1"/>
    <property type="match status" value="1"/>
</dbReference>
<feature type="domain" description="ERAP1-like C-terminal" evidence="10">
    <location>
        <begin position="703"/>
        <end position="1018"/>
    </location>
</feature>
<gene>
    <name evidence="12" type="primary">Necator_chrV.g20958</name>
    <name evidence="12" type="ORF">RB195_016165</name>
</gene>
<keyword evidence="3" id="KW-0645">Protease</keyword>
<dbReference type="Pfam" id="PF11838">
    <property type="entry name" value="ERAP1_C"/>
    <property type="match status" value="1"/>
</dbReference>
<dbReference type="EMBL" id="JAVFWL010000005">
    <property type="protein sequence ID" value="KAK6758773.1"/>
    <property type="molecule type" value="Genomic_DNA"/>
</dbReference>
<evidence type="ECO:0000313" key="12">
    <source>
        <dbReference type="EMBL" id="KAK6758773.1"/>
    </source>
</evidence>
<accession>A0ABR1E801</accession>
<feature type="domain" description="Aminopeptidase N-like N-terminal" evidence="11">
    <location>
        <begin position="166"/>
        <end position="360"/>
    </location>
</feature>
<organism evidence="12 13">
    <name type="scientific">Necator americanus</name>
    <name type="common">Human hookworm</name>
    <dbReference type="NCBI Taxonomy" id="51031"/>
    <lineage>
        <taxon>Eukaryota</taxon>
        <taxon>Metazoa</taxon>
        <taxon>Ecdysozoa</taxon>
        <taxon>Nematoda</taxon>
        <taxon>Chromadorea</taxon>
        <taxon>Rhabditida</taxon>
        <taxon>Rhabditina</taxon>
        <taxon>Rhabditomorpha</taxon>
        <taxon>Strongyloidea</taxon>
        <taxon>Ancylostomatidae</taxon>
        <taxon>Bunostominae</taxon>
        <taxon>Necator</taxon>
    </lineage>
</organism>
<protein>
    <recommendedName>
        <fullName evidence="14">Aminopeptidase</fullName>
    </recommendedName>
</protein>
<comment type="caution">
    <text evidence="12">The sequence shown here is derived from an EMBL/GenBank/DDBJ whole genome shotgun (WGS) entry which is preliminary data.</text>
</comment>
<evidence type="ECO:0008006" key="14">
    <source>
        <dbReference type="Google" id="ProtNLM"/>
    </source>
</evidence>
<dbReference type="InterPro" id="IPR050344">
    <property type="entry name" value="Peptidase_M1_aminopeptidases"/>
</dbReference>
<keyword evidence="8" id="KW-0472">Membrane</keyword>
<dbReference type="InterPro" id="IPR001930">
    <property type="entry name" value="Peptidase_M1"/>
</dbReference>
<dbReference type="CDD" id="cd09601">
    <property type="entry name" value="M1_APN-Q_like"/>
    <property type="match status" value="1"/>
</dbReference>
<dbReference type="Proteomes" id="UP001303046">
    <property type="component" value="Unassembled WGS sequence"/>
</dbReference>
<dbReference type="SUPFAM" id="SSF55486">
    <property type="entry name" value="Metalloproteases ('zincins'), catalytic domain"/>
    <property type="match status" value="1"/>
</dbReference>
<evidence type="ECO:0000256" key="7">
    <source>
        <dbReference type="ARBA" id="ARBA00023049"/>
    </source>
</evidence>
<dbReference type="Gene3D" id="2.60.40.1730">
    <property type="entry name" value="tricorn interacting facor f3 domain"/>
    <property type="match status" value="1"/>
</dbReference>
<comment type="cofactor">
    <cofactor evidence="1">
        <name>Zn(2+)</name>
        <dbReference type="ChEBI" id="CHEBI:29105"/>
    </cofactor>
</comment>
<dbReference type="Pfam" id="PF17900">
    <property type="entry name" value="Peptidase_M1_N"/>
    <property type="match status" value="1"/>
</dbReference>
<evidence type="ECO:0000256" key="5">
    <source>
        <dbReference type="ARBA" id="ARBA00022801"/>
    </source>
</evidence>
<evidence type="ECO:0000313" key="13">
    <source>
        <dbReference type="Proteomes" id="UP001303046"/>
    </source>
</evidence>
<keyword evidence="8" id="KW-1133">Transmembrane helix</keyword>
<dbReference type="InterPro" id="IPR042097">
    <property type="entry name" value="Aminopeptidase_N-like_N_sf"/>
</dbReference>
<dbReference type="InterPro" id="IPR027268">
    <property type="entry name" value="Peptidase_M4/M1_CTD_sf"/>
</dbReference>
<evidence type="ECO:0000256" key="3">
    <source>
        <dbReference type="ARBA" id="ARBA00022670"/>
    </source>
</evidence>
<dbReference type="PANTHER" id="PTHR11533:SF301">
    <property type="entry name" value="AMINOPEPTIDASE"/>
    <property type="match status" value="1"/>
</dbReference>
<evidence type="ECO:0000256" key="1">
    <source>
        <dbReference type="ARBA" id="ARBA00001947"/>
    </source>
</evidence>
<dbReference type="PANTHER" id="PTHR11533">
    <property type="entry name" value="PROTEASE M1 ZINC METALLOPROTEASE"/>
    <property type="match status" value="1"/>
</dbReference>
<dbReference type="Gene3D" id="1.10.390.10">
    <property type="entry name" value="Neutral Protease Domain 2"/>
    <property type="match status" value="1"/>
</dbReference>
<evidence type="ECO:0000256" key="8">
    <source>
        <dbReference type="SAM" id="Phobius"/>
    </source>
</evidence>
<dbReference type="InterPro" id="IPR034016">
    <property type="entry name" value="M1_APN-typ"/>
</dbReference>
<keyword evidence="7" id="KW-0482">Metalloprotease</keyword>
<keyword evidence="6" id="KW-0862">Zinc</keyword>
<reference evidence="12 13" key="1">
    <citation type="submission" date="2023-08" db="EMBL/GenBank/DDBJ databases">
        <title>A Necator americanus chromosomal reference genome.</title>
        <authorList>
            <person name="Ilik V."/>
            <person name="Petrzelkova K.J."/>
            <person name="Pardy F."/>
            <person name="Fuh T."/>
            <person name="Niatou-Singa F.S."/>
            <person name="Gouil Q."/>
            <person name="Baker L."/>
            <person name="Ritchie M.E."/>
            <person name="Jex A.R."/>
            <person name="Gazzola D."/>
            <person name="Li H."/>
            <person name="Toshio Fujiwara R."/>
            <person name="Zhan B."/>
            <person name="Aroian R.V."/>
            <person name="Pafco B."/>
            <person name="Schwarz E.M."/>
        </authorList>
    </citation>
    <scope>NUCLEOTIDE SEQUENCE [LARGE SCALE GENOMIC DNA]</scope>
    <source>
        <strain evidence="12 13">Aroian</strain>
        <tissue evidence="12">Whole animal</tissue>
    </source>
</reference>
<evidence type="ECO:0000259" key="11">
    <source>
        <dbReference type="Pfam" id="PF17900"/>
    </source>
</evidence>
<dbReference type="Gene3D" id="1.25.50.20">
    <property type="match status" value="1"/>
</dbReference>
<evidence type="ECO:0000256" key="6">
    <source>
        <dbReference type="ARBA" id="ARBA00022833"/>
    </source>
</evidence>
<name>A0ABR1E801_NECAM</name>
<proteinExistence type="inferred from homology"/>
<keyword evidence="4" id="KW-0479">Metal-binding</keyword>
<dbReference type="InterPro" id="IPR045357">
    <property type="entry name" value="Aminopeptidase_N-like_N"/>
</dbReference>
<feature type="domain" description="Peptidase M1 membrane alanine aminopeptidase" evidence="9">
    <location>
        <begin position="395"/>
        <end position="619"/>
    </location>
</feature>
<evidence type="ECO:0000259" key="9">
    <source>
        <dbReference type="Pfam" id="PF01433"/>
    </source>
</evidence>
<dbReference type="InterPro" id="IPR024571">
    <property type="entry name" value="ERAP1-like_C_dom"/>
</dbReference>
<evidence type="ECO:0000256" key="4">
    <source>
        <dbReference type="ARBA" id="ARBA00022723"/>
    </source>
</evidence>
<feature type="transmembrane region" description="Helical" evidence="8">
    <location>
        <begin position="108"/>
        <end position="131"/>
    </location>
</feature>
<dbReference type="Gene3D" id="2.60.40.1910">
    <property type="match status" value="1"/>
</dbReference>
<evidence type="ECO:0000259" key="10">
    <source>
        <dbReference type="Pfam" id="PF11838"/>
    </source>
</evidence>
<evidence type="ECO:0000256" key="2">
    <source>
        <dbReference type="ARBA" id="ARBA00010136"/>
    </source>
</evidence>
<keyword evidence="5" id="KW-0378">Hydrolase</keyword>
<dbReference type="SUPFAM" id="SSF63737">
    <property type="entry name" value="Leukotriene A4 hydrolase N-terminal domain"/>
    <property type="match status" value="1"/>
</dbReference>
<comment type="similarity">
    <text evidence="2">Belongs to the peptidase M1 family.</text>
</comment>
<dbReference type="PRINTS" id="PR00756">
    <property type="entry name" value="ALADIPTASE"/>
</dbReference>